<organism evidence="1 2">
    <name type="scientific">Paraphaeosphaeria sporulosa</name>
    <dbReference type="NCBI Taxonomy" id="1460663"/>
    <lineage>
        <taxon>Eukaryota</taxon>
        <taxon>Fungi</taxon>
        <taxon>Dikarya</taxon>
        <taxon>Ascomycota</taxon>
        <taxon>Pezizomycotina</taxon>
        <taxon>Dothideomycetes</taxon>
        <taxon>Pleosporomycetidae</taxon>
        <taxon>Pleosporales</taxon>
        <taxon>Massarineae</taxon>
        <taxon>Didymosphaeriaceae</taxon>
        <taxon>Paraphaeosphaeria</taxon>
    </lineage>
</organism>
<sequence>MSDTHPSPTRIIITTERLRVSAGTQFLHQPSFIPDASVALSNPSRWKNVVLPLIATYTFQLGSLLDVDFTRALLACPQLPNLYKAITSVNFPQFYQFAGIRDNRTSNPYLDFVKAIPNLEHLALTFHSAGLTGSVYTEKDRIALENNGKVEESKELKVLKKKDVVAFYKLDDVFELKRTRISKVTCYLIDSELVGHFVKKGAALDVFEEFQDYFEKGFKKVKREIHVDLIVCPLPFTG</sequence>
<evidence type="ECO:0000313" key="2">
    <source>
        <dbReference type="Proteomes" id="UP000077069"/>
    </source>
</evidence>
<dbReference type="InParanoid" id="A0A177C6Q0"/>
<name>A0A177C6Q0_9PLEO</name>
<evidence type="ECO:0000313" key="1">
    <source>
        <dbReference type="EMBL" id="OAG02417.1"/>
    </source>
</evidence>
<dbReference type="RefSeq" id="XP_018032782.1">
    <property type="nucleotide sequence ID" value="XM_018184384.1"/>
</dbReference>
<dbReference type="EMBL" id="KV441556">
    <property type="protein sequence ID" value="OAG02417.1"/>
    <property type="molecule type" value="Genomic_DNA"/>
</dbReference>
<dbReference type="GeneID" id="28767870"/>
<dbReference type="OrthoDB" id="3794650at2759"/>
<dbReference type="AlphaFoldDB" id="A0A177C6Q0"/>
<keyword evidence="2" id="KW-1185">Reference proteome</keyword>
<accession>A0A177C6Q0</accession>
<dbReference type="Proteomes" id="UP000077069">
    <property type="component" value="Unassembled WGS sequence"/>
</dbReference>
<protein>
    <submittedName>
        <fullName evidence="1">Uncharacterized protein</fullName>
    </submittedName>
</protein>
<proteinExistence type="predicted"/>
<reference evidence="1 2" key="1">
    <citation type="submission" date="2016-05" db="EMBL/GenBank/DDBJ databases">
        <title>Comparative analysis of secretome profiles of manganese(II)-oxidizing ascomycete fungi.</title>
        <authorList>
            <consortium name="DOE Joint Genome Institute"/>
            <person name="Zeiner C.A."/>
            <person name="Purvine S.O."/>
            <person name="Zink E.M."/>
            <person name="Wu S."/>
            <person name="Pasa-Tolic L."/>
            <person name="Chaput D.L."/>
            <person name="Haridas S."/>
            <person name="Grigoriev I.V."/>
            <person name="Santelli C.M."/>
            <person name="Hansel C.M."/>
        </authorList>
    </citation>
    <scope>NUCLEOTIDE SEQUENCE [LARGE SCALE GENOMIC DNA]</scope>
    <source>
        <strain evidence="1 2">AP3s5-JAC2a</strain>
    </source>
</reference>
<gene>
    <name evidence="1" type="ORF">CC84DRAFT_1253206</name>
</gene>